<evidence type="ECO:0000313" key="1">
    <source>
        <dbReference type="EMBL" id="EAT38613.1"/>
    </source>
</evidence>
<dbReference type="EMBL" id="CH477587">
    <property type="protein sequence ID" value="EAT38613.1"/>
    <property type="molecule type" value="Genomic_DNA"/>
</dbReference>
<proteinExistence type="predicted"/>
<reference evidence="1" key="1">
    <citation type="submission" date="2005-10" db="EMBL/GenBank/DDBJ databases">
        <authorList>
            <person name="Loftus B.J."/>
            <person name="Nene V.M."/>
            <person name="Hannick L.I."/>
            <person name="Bidwell S."/>
            <person name="Haas B."/>
            <person name="Amedeo P."/>
            <person name="Orvis J."/>
            <person name="Wortman J.R."/>
            <person name="White O.R."/>
            <person name="Salzberg S."/>
            <person name="Shumway M."/>
            <person name="Koo H."/>
            <person name="Zhao Y."/>
            <person name="Holmes M."/>
            <person name="Miller J."/>
            <person name="Schatz M."/>
            <person name="Pop M."/>
            <person name="Pai G."/>
            <person name="Utterback T."/>
            <person name="Rogers Y.-H."/>
            <person name="Kravitz S."/>
            <person name="Fraser C.M."/>
        </authorList>
    </citation>
    <scope>NUCLEOTIDE SEQUENCE</scope>
    <source>
        <strain evidence="1">Liverpool</strain>
    </source>
</reference>
<dbReference type="Proteomes" id="UP000682892">
    <property type="component" value="Chromosome 2"/>
</dbReference>
<reference evidence="1" key="2">
    <citation type="journal article" date="2007" name="Science">
        <title>Genome sequence of Aedes aegypti, a major arbovirus vector.</title>
        <authorList>
            <person name="Nene V."/>
            <person name="Wortman J.R."/>
            <person name="Lawson D."/>
            <person name="Haas B."/>
            <person name="Kodira C."/>
            <person name="Tu Z.J."/>
            <person name="Loftus B."/>
            <person name="Xi Z."/>
            <person name="Megy K."/>
            <person name="Grabherr M."/>
            <person name="Ren Q."/>
            <person name="Zdobnov E.M."/>
            <person name="Lobo N.F."/>
            <person name="Campbell K.S."/>
            <person name="Brown S.E."/>
            <person name="Bonaldo M.F."/>
            <person name="Zhu J."/>
            <person name="Sinkins S.P."/>
            <person name="Hogenkamp D.G."/>
            <person name="Amedeo P."/>
            <person name="Arensburger P."/>
            <person name="Atkinson P.W."/>
            <person name="Bidwell S."/>
            <person name="Biedler J."/>
            <person name="Birney E."/>
            <person name="Bruggner R.V."/>
            <person name="Costas J."/>
            <person name="Coy M.R."/>
            <person name="Crabtree J."/>
            <person name="Crawford M."/>
            <person name="Debruyn B."/>
            <person name="Decaprio D."/>
            <person name="Eiglmeier K."/>
            <person name="Eisenstadt E."/>
            <person name="El-Dorry H."/>
            <person name="Gelbart W.M."/>
            <person name="Gomes S.L."/>
            <person name="Hammond M."/>
            <person name="Hannick L.I."/>
            <person name="Hogan J.R."/>
            <person name="Holmes M.H."/>
            <person name="Jaffe D."/>
            <person name="Johnston J.S."/>
            <person name="Kennedy R.C."/>
            <person name="Koo H."/>
            <person name="Kravitz S."/>
            <person name="Kriventseva E.V."/>
            <person name="Kulp D."/>
            <person name="Labutti K."/>
            <person name="Lee E."/>
            <person name="Li S."/>
            <person name="Lovin D.D."/>
            <person name="Mao C."/>
            <person name="Mauceli E."/>
            <person name="Menck C.F."/>
            <person name="Miller J.R."/>
            <person name="Montgomery P."/>
            <person name="Mori A."/>
            <person name="Nascimento A.L."/>
            <person name="Naveira H.F."/>
            <person name="Nusbaum C."/>
            <person name="O'leary S."/>
            <person name="Orvis J."/>
            <person name="Pertea M."/>
            <person name="Quesneville H."/>
            <person name="Reidenbach K.R."/>
            <person name="Rogers Y.H."/>
            <person name="Roth C.W."/>
            <person name="Schneider J.R."/>
            <person name="Schatz M."/>
            <person name="Shumway M."/>
            <person name="Stanke M."/>
            <person name="Stinson E.O."/>
            <person name="Tubio J.M."/>
            <person name="Vanzee J.P."/>
            <person name="Verjovski-Almeida S."/>
            <person name="Werner D."/>
            <person name="White O."/>
            <person name="Wyder S."/>
            <person name="Zeng Q."/>
            <person name="Zhao Q."/>
            <person name="Zhao Y."/>
            <person name="Hill C.A."/>
            <person name="Raikhel A.S."/>
            <person name="Soares M.B."/>
            <person name="Knudson D.L."/>
            <person name="Lee N.H."/>
            <person name="Galagan J."/>
            <person name="Salzberg S.L."/>
            <person name="Paulsen I.T."/>
            <person name="Dimopoulos G."/>
            <person name="Collins F.H."/>
            <person name="Birren B."/>
            <person name="Fraser-Liggett C.M."/>
            <person name="Severson D.W."/>
        </authorList>
    </citation>
    <scope>NUCLEOTIDE SEQUENCE [LARGE SCALE GENOMIC DNA]</scope>
    <source>
        <strain evidence="1">Liverpool</strain>
    </source>
</reference>
<dbReference type="PaxDb" id="7159-AAEL009519-PA"/>
<protein>
    <submittedName>
        <fullName evidence="1">AAEL009519-PA</fullName>
    </submittedName>
</protein>
<sequence>MNAFSRPCSDSGAQVKGCVRIHIEVLFYLSTSRSSMMQWRRKRWRLPVRCP</sequence>
<organism evidence="1 2">
    <name type="scientific">Aedes aegypti</name>
    <name type="common">Yellowfever mosquito</name>
    <name type="synonym">Culex aegypti</name>
    <dbReference type="NCBI Taxonomy" id="7159"/>
    <lineage>
        <taxon>Eukaryota</taxon>
        <taxon>Metazoa</taxon>
        <taxon>Ecdysozoa</taxon>
        <taxon>Arthropoda</taxon>
        <taxon>Hexapoda</taxon>
        <taxon>Insecta</taxon>
        <taxon>Pterygota</taxon>
        <taxon>Neoptera</taxon>
        <taxon>Endopterygota</taxon>
        <taxon>Diptera</taxon>
        <taxon>Nematocera</taxon>
        <taxon>Culicoidea</taxon>
        <taxon>Culicidae</taxon>
        <taxon>Culicinae</taxon>
        <taxon>Aedini</taxon>
        <taxon>Aedes</taxon>
        <taxon>Stegomyia</taxon>
    </lineage>
</organism>
<dbReference type="HOGENOM" id="CLU_3108236_0_0_1"/>
<dbReference type="AlphaFoldDB" id="Q16VM0"/>
<gene>
    <name evidence="1" type="ORF">AaeL_AAEL009519</name>
</gene>
<reference evidence="1" key="3">
    <citation type="submission" date="2012-09" db="EMBL/GenBank/DDBJ databases">
        <authorList>
            <consortium name="VectorBase"/>
        </authorList>
    </citation>
    <scope>NUCLEOTIDE SEQUENCE</scope>
    <source>
        <strain evidence="1">Liverpool</strain>
    </source>
</reference>
<accession>Q16VM0</accession>
<name>Q16VM0_AEDAE</name>
<evidence type="ECO:0000313" key="2">
    <source>
        <dbReference type="Proteomes" id="UP000682892"/>
    </source>
</evidence>